<sequence>MRDTYLPYGRQWIEEQDIEAVIQVLKSDYLTTGPAIINFERKVAEYVGTEYAVAFANGTAALHGACYAAGIGAGDEVITTPMTFAASANCVLYQEGTVVFADIDPKTYNIDPSEIEKNITDKTKAIIPVDFTGQPAEIDRIHDIAGKYNLIVIEDAAHAIGAVYKGKKVGSLSDMTMFSFHPVKHITSGEGGMIVTNNKEYYQKLIQFRSHGITRDSALLKDNHGPWYYEMQFLGYNYRMTDIQAALGVSQMNRLNQFVSRRKEIVAAYNEAFKDMSQLITPYQHPSSDSSWHLYVIRLKLDQLTVDRKAIFEEIQKRKIGVNVHYIPVHTLPYYQKIGYQKGSLPNAEKLYEEIISLPLFPAMTEKDITDVISAVKETLEKYTK</sequence>
<dbReference type="NCBIfam" id="TIGR03588">
    <property type="entry name" value="PseC"/>
    <property type="match status" value="1"/>
</dbReference>
<dbReference type="Gene3D" id="3.90.1150.10">
    <property type="entry name" value="Aspartate Aminotransferase, domain 1"/>
    <property type="match status" value="1"/>
</dbReference>
<proteinExistence type="inferred from homology"/>
<feature type="active site" description="Proton acceptor" evidence="1">
    <location>
        <position position="184"/>
    </location>
</feature>
<evidence type="ECO:0000256" key="1">
    <source>
        <dbReference type="PIRSR" id="PIRSR000390-1"/>
    </source>
</evidence>
<dbReference type="PANTHER" id="PTHR30244">
    <property type="entry name" value="TRANSAMINASE"/>
    <property type="match status" value="1"/>
</dbReference>
<evidence type="ECO:0000256" key="2">
    <source>
        <dbReference type="PIRSR" id="PIRSR000390-2"/>
    </source>
</evidence>
<dbReference type="GO" id="GO:0000271">
    <property type="term" value="P:polysaccharide biosynthetic process"/>
    <property type="evidence" value="ECO:0007669"/>
    <property type="project" value="TreeGrafter"/>
</dbReference>
<dbReference type="RefSeq" id="WP_075396849.1">
    <property type="nucleotide sequence ID" value="NZ_MSDU01000003.1"/>
</dbReference>
<dbReference type="PIRSF" id="PIRSF000390">
    <property type="entry name" value="PLP_StrS"/>
    <property type="match status" value="1"/>
</dbReference>
<dbReference type="Pfam" id="PF01041">
    <property type="entry name" value="DegT_DnrJ_EryC1"/>
    <property type="match status" value="1"/>
</dbReference>
<dbReference type="OrthoDB" id="9810913at2"/>
<organism evidence="4 5">
    <name type="scientific">Domibacillus antri</name>
    <dbReference type="NCBI Taxonomy" id="1714264"/>
    <lineage>
        <taxon>Bacteria</taxon>
        <taxon>Bacillati</taxon>
        <taxon>Bacillota</taxon>
        <taxon>Bacilli</taxon>
        <taxon>Bacillales</taxon>
        <taxon>Bacillaceae</taxon>
        <taxon>Domibacillus</taxon>
    </lineage>
</organism>
<dbReference type="EMBL" id="MSDU01000003">
    <property type="protein sequence ID" value="OLN24031.1"/>
    <property type="molecule type" value="Genomic_DNA"/>
</dbReference>
<keyword evidence="5" id="KW-1185">Reference proteome</keyword>
<evidence type="ECO:0000313" key="5">
    <source>
        <dbReference type="Proteomes" id="UP000185568"/>
    </source>
</evidence>
<dbReference type="AlphaFoldDB" id="A0A1Q8Q9P8"/>
<feature type="modified residue" description="N6-(pyridoxal phosphate)lysine" evidence="2">
    <location>
        <position position="184"/>
    </location>
</feature>
<dbReference type="GO" id="GO:0030170">
    <property type="term" value="F:pyridoxal phosphate binding"/>
    <property type="evidence" value="ECO:0007669"/>
    <property type="project" value="TreeGrafter"/>
</dbReference>
<dbReference type="GO" id="GO:0008483">
    <property type="term" value="F:transaminase activity"/>
    <property type="evidence" value="ECO:0007669"/>
    <property type="project" value="TreeGrafter"/>
</dbReference>
<reference evidence="4 5" key="1">
    <citation type="submission" date="2016-12" db="EMBL/GenBank/DDBJ databases">
        <title>Domibacillus antri genome sequencing.</title>
        <authorList>
            <person name="Verma A."/>
            <person name="Krishnamurthi S."/>
        </authorList>
    </citation>
    <scope>NUCLEOTIDE SEQUENCE [LARGE SCALE GENOMIC DNA]</scope>
    <source>
        <strain evidence="4 5">XD80</strain>
    </source>
</reference>
<comment type="similarity">
    <text evidence="3">Belongs to the DegT/DnrJ/EryC1 family.</text>
</comment>
<dbReference type="InterPro" id="IPR015424">
    <property type="entry name" value="PyrdxlP-dep_Trfase"/>
</dbReference>
<evidence type="ECO:0000256" key="3">
    <source>
        <dbReference type="RuleBase" id="RU004508"/>
    </source>
</evidence>
<dbReference type="STRING" id="1714264.BTO30_01025"/>
<dbReference type="InterPro" id="IPR015421">
    <property type="entry name" value="PyrdxlP-dep_Trfase_major"/>
</dbReference>
<accession>A0A1Q8Q9P8</accession>
<name>A0A1Q8Q9P8_9BACI</name>
<evidence type="ECO:0000313" key="4">
    <source>
        <dbReference type="EMBL" id="OLN24031.1"/>
    </source>
</evidence>
<dbReference type="Gene3D" id="3.40.640.10">
    <property type="entry name" value="Type I PLP-dependent aspartate aminotransferase-like (Major domain)"/>
    <property type="match status" value="1"/>
</dbReference>
<dbReference type="PANTHER" id="PTHR30244:SF34">
    <property type="entry name" value="DTDP-4-AMINO-4,6-DIDEOXYGALACTOSE TRANSAMINASE"/>
    <property type="match status" value="1"/>
</dbReference>
<dbReference type="CDD" id="cd00616">
    <property type="entry name" value="AHBA_syn"/>
    <property type="match status" value="1"/>
</dbReference>
<dbReference type="InterPro" id="IPR020026">
    <property type="entry name" value="PseC"/>
</dbReference>
<protein>
    <submittedName>
        <fullName evidence="4">UDP-4-amino-4, 6-dideoxy-N-acetyl-beta-L-altrosamine transaminase</fullName>
    </submittedName>
</protein>
<gene>
    <name evidence="4" type="ORF">BTO30_01025</name>
</gene>
<dbReference type="SUPFAM" id="SSF53383">
    <property type="entry name" value="PLP-dependent transferases"/>
    <property type="match status" value="1"/>
</dbReference>
<dbReference type="InterPro" id="IPR015422">
    <property type="entry name" value="PyrdxlP-dep_Trfase_small"/>
</dbReference>
<keyword evidence="2 3" id="KW-0663">Pyridoxal phosphate</keyword>
<comment type="caution">
    <text evidence="4">The sequence shown here is derived from an EMBL/GenBank/DDBJ whole genome shotgun (WGS) entry which is preliminary data.</text>
</comment>
<dbReference type="Proteomes" id="UP000185568">
    <property type="component" value="Unassembled WGS sequence"/>
</dbReference>
<dbReference type="InterPro" id="IPR000653">
    <property type="entry name" value="DegT/StrS_aminotransferase"/>
</dbReference>